<dbReference type="EMBL" id="MT142077">
    <property type="protein sequence ID" value="QJA74144.1"/>
    <property type="molecule type" value="Genomic_DNA"/>
</dbReference>
<evidence type="ECO:0008006" key="3">
    <source>
        <dbReference type="Google" id="ProtNLM"/>
    </source>
</evidence>
<accession>A0A6M3IGQ1</accession>
<name>A0A6M3IGQ1_9ZZZZ</name>
<dbReference type="EMBL" id="MT141169">
    <property type="protein sequence ID" value="QJA55632.1"/>
    <property type="molecule type" value="Genomic_DNA"/>
</dbReference>
<organism evidence="1">
    <name type="scientific">viral metagenome</name>
    <dbReference type="NCBI Taxonomy" id="1070528"/>
    <lineage>
        <taxon>unclassified sequences</taxon>
        <taxon>metagenomes</taxon>
        <taxon>organismal metagenomes</taxon>
    </lineage>
</organism>
<sequence length="66" mass="7652">MKKFFILIIIFILFGCTTVPKYPSCPSEDTLFMTPIGPMQMPKGFFDTGENQNWMHTDDFKKQKGL</sequence>
<proteinExistence type="predicted"/>
<reference evidence="1" key="1">
    <citation type="submission" date="2020-03" db="EMBL/GenBank/DDBJ databases">
        <title>The deep terrestrial virosphere.</title>
        <authorList>
            <person name="Holmfeldt K."/>
            <person name="Nilsson E."/>
            <person name="Simone D."/>
            <person name="Lopez-Fernandez M."/>
            <person name="Wu X."/>
            <person name="de Brujin I."/>
            <person name="Lundin D."/>
            <person name="Andersson A."/>
            <person name="Bertilsson S."/>
            <person name="Dopson M."/>
        </authorList>
    </citation>
    <scope>NUCLEOTIDE SEQUENCE</scope>
    <source>
        <strain evidence="2">MM415A02090</strain>
        <strain evidence="1">MM415B02022</strain>
    </source>
</reference>
<dbReference type="AlphaFoldDB" id="A0A6M3IGQ1"/>
<evidence type="ECO:0000313" key="2">
    <source>
        <dbReference type="EMBL" id="QJA74144.1"/>
    </source>
</evidence>
<gene>
    <name evidence="2" type="ORF">MM415A02090_0007</name>
    <name evidence="1" type="ORF">MM415B02022_0014</name>
</gene>
<evidence type="ECO:0000313" key="1">
    <source>
        <dbReference type="EMBL" id="QJA55632.1"/>
    </source>
</evidence>
<dbReference type="PROSITE" id="PS51257">
    <property type="entry name" value="PROKAR_LIPOPROTEIN"/>
    <property type="match status" value="1"/>
</dbReference>
<protein>
    <recommendedName>
        <fullName evidence="3">Lipoprotein</fullName>
    </recommendedName>
</protein>